<dbReference type="EMBL" id="AZAC01000002">
    <property type="protein sequence ID" value="KIX15528.1"/>
    <property type="molecule type" value="Genomic_DNA"/>
</dbReference>
<protein>
    <submittedName>
        <fullName evidence="1">AsnC family transcriptional regulator</fullName>
    </submittedName>
</protein>
<name>A0A0D2HZ67_9BACT</name>
<dbReference type="Proteomes" id="UP000032233">
    <property type="component" value="Unassembled WGS sequence"/>
</dbReference>
<comment type="caution">
    <text evidence="1">The sequence shown here is derived from an EMBL/GenBank/DDBJ whole genome shotgun (WGS) entry which is preliminary data.</text>
</comment>
<dbReference type="InParanoid" id="A0A0D2HZ67"/>
<reference evidence="1 2" key="1">
    <citation type="submission" date="2013-11" db="EMBL/GenBank/DDBJ databases">
        <title>Metagenomic analysis of a methanogenic consortium involved in long chain n-alkane degradation.</title>
        <authorList>
            <person name="Davidova I.A."/>
            <person name="Callaghan A.V."/>
            <person name="Wawrik B."/>
            <person name="Pruitt S."/>
            <person name="Marks C."/>
            <person name="Duncan K.E."/>
            <person name="Suflita J.M."/>
        </authorList>
    </citation>
    <scope>NUCLEOTIDE SEQUENCE [LARGE SCALE GENOMIC DNA]</scope>
    <source>
        <strain evidence="1 2">SPR</strain>
    </source>
</reference>
<dbReference type="STRING" id="1429043.X474_02055"/>
<dbReference type="AlphaFoldDB" id="A0A0D2HZ67"/>
<dbReference type="RefSeq" id="WP_044346617.1">
    <property type="nucleotide sequence ID" value="NZ_AZAC01000002.1"/>
</dbReference>
<sequence length="401" mass="47155">MANKPDSIPYELGGPDCQKWLGKYRFAPRGIAFLEPGIVPLDAPEMAAYNIAKSAYQLKSDVFNLDWLAKETKIPKAELDSRIQRMYHDHLIMLVMNPATQVYGWGLYYWLVKLKEGTPPEVKKEFTDWYQDKDPICTGFETTGGDFDYYNGDHMRVLDNLLADVIEPWKNRPEVDFVHLCPVRRDVRESSMNMWDSPGEMYREFFWSKEHMDKLAKVQDKLDATDIKILAAINKKRPVEDYFNFKALADISGFDEKDMLAGIKSIIEQKRILVPLVFTNWQKLGLTYRMFVVRLFQITPCHRKAEIVDQLAQEKDFDSVWEYTDSFYDIGLWACNQTTDVEALRAKIQEYGEVEEIKETDVTRQFRRWVCRLDDQHNFWEECVFTDDFLLNFTGNREVQK</sequence>
<keyword evidence="2" id="KW-1185">Reference proteome</keyword>
<accession>A0A0D2HZ67</accession>
<organism evidence="1 2">
    <name type="scientific">Dethiosulfatarculus sandiegensis</name>
    <dbReference type="NCBI Taxonomy" id="1429043"/>
    <lineage>
        <taxon>Bacteria</taxon>
        <taxon>Pseudomonadati</taxon>
        <taxon>Thermodesulfobacteriota</taxon>
        <taxon>Desulfarculia</taxon>
        <taxon>Desulfarculales</taxon>
        <taxon>Desulfarculaceae</taxon>
        <taxon>Dethiosulfatarculus</taxon>
    </lineage>
</organism>
<dbReference type="PATRIC" id="fig|1429043.3.peg.431"/>
<evidence type="ECO:0000313" key="1">
    <source>
        <dbReference type="EMBL" id="KIX15528.1"/>
    </source>
</evidence>
<evidence type="ECO:0000313" key="2">
    <source>
        <dbReference type="Proteomes" id="UP000032233"/>
    </source>
</evidence>
<proteinExistence type="predicted"/>
<gene>
    <name evidence="1" type="ORF">X474_02055</name>
</gene>
<dbReference type="OrthoDB" id="2079187at2"/>